<organism evidence="2 3">
    <name type="scientific">Streptomyces sanyensis</name>
    <dbReference type="NCBI Taxonomy" id="568869"/>
    <lineage>
        <taxon>Bacteria</taxon>
        <taxon>Bacillati</taxon>
        <taxon>Actinomycetota</taxon>
        <taxon>Actinomycetes</taxon>
        <taxon>Kitasatosporales</taxon>
        <taxon>Streptomycetaceae</taxon>
        <taxon>Streptomyces</taxon>
    </lineage>
</organism>
<dbReference type="Proteomes" id="UP001501147">
    <property type="component" value="Unassembled WGS sequence"/>
</dbReference>
<dbReference type="EMBL" id="BAABJV010000006">
    <property type="protein sequence ID" value="GAA4779312.1"/>
    <property type="molecule type" value="Genomic_DNA"/>
</dbReference>
<evidence type="ECO:0000313" key="2">
    <source>
        <dbReference type="EMBL" id="GAA4779312.1"/>
    </source>
</evidence>
<proteinExistence type="predicted"/>
<keyword evidence="3" id="KW-1185">Reference proteome</keyword>
<reference evidence="3" key="1">
    <citation type="journal article" date="2019" name="Int. J. Syst. Evol. Microbiol.">
        <title>The Global Catalogue of Microorganisms (GCM) 10K type strain sequencing project: providing services to taxonomists for standard genome sequencing and annotation.</title>
        <authorList>
            <consortium name="The Broad Institute Genomics Platform"/>
            <consortium name="The Broad Institute Genome Sequencing Center for Infectious Disease"/>
            <person name="Wu L."/>
            <person name="Ma J."/>
        </authorList>
    </citation>
    <scope>NUCLEOTIDE SEQUENCE [LARGE SCALE GENOMIC DNA]</scope>
    <source>
        <strain evidence="3">JCM 18324</strain>
    </source>
</reference>
<evidence type="ECO:0000256" key="1">
    <source>
        <dbReference type="SAM" id="MobiDB-lite"/>
    </source>
</evidence>
<evidence type="ECO:0000313" key="3">
    <source>
        <dbReference type="Proteomes" id="UP001501147"/>
    </source>
</evidence>
<protein>
    <submittedName>
        <fullName evidence="2">Uncharacterized protein</fullName>
    </submittedName>
</protein>
<comment type="caution">
    <text evidence="2">The sequence shown here is derived from an EMBL/GenBank/DDBJ whole genome shotgun (WGS) entry which is preliminary data.</text>
</comment>
<name>A0ABP9AEQ3_9ACTN</name>
<accession>A0ABP9AEQ3</accession>
<gene>
    <name evidence="2" type="ORF">GCM10023329_30580</name>
</gene>
<feature type="region of interest" description="Disordered" evidence="1">
    <location>
        <begin position="68"/>
        <end position="97"/>
    </location>
</feature>
<sequence length="114" mass="12201">MVHEFGDQHFKASLYRNVRLIPSPAYAAPALADLAASAKPGAVRGISDGSERALQSRVWVEHCDVPESTVSPVQKPGHNGGAKVAVAGTDNDNKVFTPPVDRSTVRCDRLCSEF</sequence>